<dbReference type="OMA" id="FYHCYGV"/>
<dbReference type="InterPro" id="IPR029416">
    <property type="entry name" value="CFAP300"/>
</dbReference>
<name>A0A3B3DCX8_ORYME</name>
<evidence type="ECO:0000256" key="5">
    <source>
        <dbReference type="ARBA" id="ARBA00022490"/>
    </source>
</evidence>
<dbReference type="CTD" id="85016"/>
<evidence type="ECO:0000256" key="2">
    <source>
        <dbReference type="ARBA" id="ARBA00004430"/>
    </source>
</evidence>
<proteinExistence type="inferred from homology"/>
<dbReference type="PaxDb" id="30732-ENSOMEP00000027741"/>
<comment type="subcellular location">
    <subcellularLocation>
        <location evidence="2">Cytoplasm</location>
        <location evidence="2">Cytoskeleton</location>
        <location evidence="2">Cilium axoneme</location>
    </subcellularLocation>
</comment>
<dbReference type="Proteomes" id="UP000261560">
    <property type="component" value="Unplaced"/>
</dbReference>
<evidence type="ECO:0000313" key="9">
    <source>
        <dbReference type="Proteomes" id="UP000261560"/>
    </source>
</evidence>
<accession>A0A3B3DCX8</accession>
<dbReference type="AlphaFoldDB" id="A0A3B3DCX8"/>
<evidence type="ECO:0000256" key="4">
    <source>
        <dbReference type="ARBA" id="ARBA00022174"/>
    </source>
</evidence>
<dbReference type="GeneTree" id="ENSGT00510000047559"/>
<dbReference type="GeneID" id="112163184"/>
<reference evidence="8" key="2">
    <citation type="submission" date="2025-09" db="UniProtKB">
        <authorList>
            <consortium name="Ensembl"/>
        </authorList>
    </citation>
    <scope>IDENTIFICATION</scope>
</reference>
<evidence type="ECO:0000256" key="3">
    <source>
        <dbReference type="ARBA" id="ARBA00009205"/>
    </source>
</evidence>
<keyword evidence="9" id="KW-1185">Reference proteome</keyword>
<dbReference type="STRING" id="30732.ENSOMEP00000027741"/>
<organism evidence="8 9">
    <name type="scientific">Oryzias melastigma</name>
    <name type="common">Marine medaka</name>
    <dbReference type="NCBI Taxonomy" id="30732"/>
    <lineage>
        <taxon>Eukaryota</taxon>
        <taxon>Metazoa</taxon>
        <taxon>Chordata</taxon>
        <taxon>Craniata</taxon>
        <taxon>Vertebrata</taxon>
        <taxon>Euteleostomi</taxon>
        <taxon>Actinopterygii</taxon>
        <taxon>Neopterygii</taxon>
        <taxon>Teleostei</taxon>
        <taxon>Neoteleostei</taxon>
        <taxon>Acanthomorphata</taxon>
        <taxon>Ovalentaria</taxon>
        <taxon>Atherinomorphae</taxon>
        <taxon>Beloniformes</taxon>
        <taxon>Adrianichthyidae</taxon>
        <taxon>Oryziinae</taxon>
        <taxon>Oryzias</taxon>
    </lineage>
</organism>
<reference evidence="8" key="1">
    <citation type="submission" date="2025-08" db="UniProtKB">
        <authorList>
            <consortium name="Ensembl"/>
        </authorList>
    </citation>
    <scope>IDENTIFICATION</scope>
</reference>
<keyword evidence="5" id="KW-0963">Cytoplasm</keyword>
<keyword evidence="7" id="KW-0966">Cell projection</keyword>
<protein>
    <recommendedName>
        <fullName evidence="4">Cilia- and flagella-associated protein 300</fullName>
    </recommendedName>
</protein>
<evidence type="ECO:0000256" key="6">
    <source>
        <dbReference type="ARBA" id="ARBA00023212"/>
    </source>
</evidence>
<evidence type="ECO:0000256" key="1">
    <source>
        <dbReference type="ARBA" id="ARBA00002404"/>
    </source>
</evidence>
<keyword evidence="6" id="KW-0206">Cytoskeleton</keyword>
<evidence type="ECO:0000256" key="7">
    <source>
        <dbReference type="ARBA" id="ARBA00023273"/>
    </source>
</evidence>
<evidence type="ECO:0000313" key="8">
    <source>
        <dbReference type="Ensembl" id="ENSOMEP00000027741.1"/>
    </source>
</evidence>
<dbReference type="PANTHER" id="PTHR31078">
    <property type="entry name" value="CILIA- AND FLAGELLA-ASSOCIATED PROTEIN 300"/>
    <property type="match status" value="1"/>
</dbReference>
<comment type="function">
    <text evidence="1">Cilium- and flagellum-specific protein that plays a role in axonemal structure organization and motility. May play a role in outer and inner dynein arm assembly.</text>
</comment>
<dbReference type="Ensembl" id="ENSOMET00000001195.1">
    <property type="protein sequence ID" value="ENSOMEP00000027741.1"/>
    <property type="gene ID" value="ENSOMEG00000010381.1"/>
</dbReference>
<dbReference type="GO" id="GO:0005930">
    <property type="term" value="C:axoneme"/>
    <property type="evidence" value="ECO:0007669"/>
    <property type="project" value="UniProtKB-SubCell"/>
</dbReference>
<dbReference type="RefSeq" id="XP_024155214.1">
    <property type="nucleotide sequence ID" value="XM_024299446.2"/>
</dbReference>
<sequence length="257" mass="29961">MSEFTFNFNPLPAKKFSFLQDKETLGLFMKWSMLGRISAQTFSFDHHFLHYNREMFALDFFRDQVVVSSLKHLLPGVWVPLDKPVVSVCVEPVPCSRVSMDLFDPLYTCGILRPSGLVVKCFHELYPDYNKLRKMLKDEDSDEYYVVGHEDRAEFLFCLFKHLYLGGELCQYEDSVNPYIRTTKQIYKELISVQKDPETKKISVVSTVLKVWGYDESGRCYPGTPKDDQTFAYMIVDPLKRHVTLFCHFYGVGNLSF</sequence>
<comment type="similarity">
    <text evidence="3">Belongs to the CFAP300 family.</text>
</comment>
<dbReference type="Pfam" id="PF14926">
    <property type="entry name" value="CFAP300"/>
    <property type="match status" value="1"/>
</dbReference>
<dbReference type="PANTHER" id="PTHR31078:SF1">
    <property type="entry name" value="CILIA- AND FLAGELLA-ASSOCIATED PROTEIN 300"/>
    <property type="match status" value="1"/>
</dbReference>